<evidence type="ECO:0000313" key="2">
    <source>
        <dbReference type="EMBL" id="KAL3756243.1"/>
    </source>
</evidence>
<feature type="compositionally biased region" description="Basic and acidic residues" evidence="1">
    <location>
        <begin position="142"/>
        <end position="158"/>
    </location>
</feature>
<evidence type="ECO:0008006" key="4">
    <source>
        <dbReference type="Google" id="ProtNLM"/>
    </source>
</evidence>
<evidence type="ECO:0000256" key="1">
    <source>
        <dbReference type="SAM" id="MobiDB-lite"/>
    </source>
</evidence>
<feature type="region of interest" description="Disordered" evidence="1">
    <location>
        <begin position="55"/>
        <end position="75"/>
    </location>
</feature>
<gene>
    <name evidence="2" type="ORF">ACHAWU_007194</name>
</gene>
<evidence type="ECO:0000313" key="3">
    <source>
        <dbReference type="Proteomes" id="UP001530293"/>
    </source>
</evidence>
<proteinExistence type="predicted"/>
<accession>A0ABD3LWW5</accession>
<feature type="compositionally biased region" description="Polar residues" evidence="1">
    <location>
        <begin position="18"/>
        <end position="32"/>
    </location>
</feature>
<protein>
    <recommendedName>
        <fullName evidence="4">Serine aminopeptidase S33 domain-containing protein</fullName>
    </recommendedName>
</protein>
<feature type="compositionally biased region" description="Basic and acidic residues" evidence="1">
    <location>
        <begin position="251"/>
        <end position="260"/>
    </location>
</feature>
<comment type="caution">
    <text evidence="2">The sequence shown here is derived from an EMBL/GenBank/DDBJ whole genome shotgun (WGS) entry which is preliminary data.</text>
</comment>
<feature type="region of interest" description="Disordered" evidence="1">
    <location>
        <begin position="140"/>
        <end position="182"/>
    </location>
</feature>
<feature type="region of interest" description="Disordered" evidence="1">
    <location>
        <begin position="1"/>
        <end position="34"/>
    </location>
</feature>
<dbReference type="Proteomes" id="UP001530293">
    <property type="component" value="Unassembled WGS sequence"/>
</dbReference>
<dbReference type="PANTHER" id="PTHR21357">
    <property type="entry name" value="FAM172 FAMILY PROTEIN HOMOLOG CG10038"/>
    <property type="match status" value="1"/>
</dbReference>
<reference evidence="2 3" key="1">
    <citation type="submission" date="2024-10" db="EMBL/GenBank/DDBJ databases">
        <title>Updated reference genomes for cyclostephanoid diatoms.</title>
        <authorList>
            <person name="Roberts W.R."/>
            <person name="Alverson A.J."/>
        </authorList>
    </citation>
    <scope>NUCLEOTIDE SEQUENCE [LARGE SCALE GENOMIC DNA]</scope>
    <source>
        <strain evidence="2 3">AJA232-27</strain>
    </source>
</reference>
<feature type="region of interest" description="Disordered" evidence="1">
    <location>
        <begin position="240"/>
        <end position="260"/>
    </location>
</feature>
<dbReference type="InterPro" id="IPR048263">
    <property type="entry name" value="Arb2"/>
</dbReference>
<feature type="compositionally biased region" description="Acidic residues" evidence="1">
    <location>
        <begin position="1"/>
        <end position="11"/>
    </location>
</feature>
<dbReference type="AlphaFoldDB" id="A0ABD3LWW5"/>
<dbReference type="EMBL" id="JALLBG020000312">
    <property type="protein sequence ID" value="KAL3756243.1"/>
    <property type="molecule type" value="Genomic_DNA"/>
</dbReference>
<dbReference type="PANTHER" id="PTHR21357:SF4">
    <property type="entry name" value="FAM172 FAMILY PROTEIN HOMOLOG CG10038"/>
    <property type="match status" value="1"/>
</dbReference>
<organism evidence="2 3">
    <name type="scientific">Discostella pseudostelligera</name>
    <dbReference type="NCBI Taxonomy" id="259834"/>
    <lineage>
        <taxon>Eukaryota</taxon>
        <taxon>Sar</taxon>
        <taxon>Stramenopiles</taxon>
        <taxon>Ochrophyta</taxon>
        <taxon>Bacillariophyta</taxon>
        <taxon>Coscinodiscophyceae</taxon>
        <taxon>Thalassiosirophycidae</taxon>
        <taxon>Stephanodiscales</taxon>
        <taxon>Stephanodiscaceae</taxon>
        <taxon>Discostella</taxon>
    </lineage>
</organism>
<name>A0ABD3LWW5_9STRA</name>
<sequence>MKSTDEVDVASDGEPSGMDNNSAHQSPLPTKATSDRKEFIFDRILHAITGDNPSISCMPHAHSSATVPRHHHQGHRLDSIMSTQHEESSHVCSVDCSPHCSLRQVDQLQQHKQDPSNKNTRGSASSAFSWSNMFAPIFQPQLHDKSNNKTESNDEKKSPKPFFPFLFHSKRQSSRKSNNSNITRCTKDPLLYGTSNDDQHKAVIMTALHVCDLYHRGYDMSKMNRCNECNIDASSDVLQSNSADSEGVGNEPKDVDGGHFHSGFDHRARNALRSLGFEFRLEECQKCSLKHNDSADSTENCKGEKECEYIRCPNCVTRLYHVPSDMAVSKDNRKQFIADGRMYDAIADLCQEVAQEIMAEICDLVWVTVCDGGRGNDLAGQNGHHAPQSTSTTNGCSIAIQNPIRALVGRKQHDIEYDHHPHDTFLISTGNGKVRAGIFSRYHLLTTGLDQSTALPLLCEARSRGMNCVVIDPNARGDGFDVSIRRLFEEQGSLMEKDTQLRTSGIIPADDVHGSVYVLAHSAAGGQLVRYLLNQQQLDAPLLPRIRCITFTDSTHSVQWVKNHPNISSLIQSSKSLYVKSANPMRDDNWENAAPGDVCPRDHFWTHRFGSIKTVWAGTTEHSLSNWTSHKIIWDHVDKVRGQVDVEARSDNDSQEPRDKPSTK</sequence>
<keyword evidence="3" id="KW-1185">Reference proteome</keyword>